<dbReference type="GO" id="GO:0005737">
    <property type="term" value="C:cytoplasm"/>
    <property type="evidence" value="ECO:0007669"/>
    <property type="project" value="UniProtKB-SubCell"/>
</dbReference>
<dbReference type="InterPro" id="IPR041471">
    <property type="entry name" value="UvrB_inter"/>
</dbReference>
<dbReference type="Gene3D" id="3.40.50.300">
    <property type="entry name" value="P-loop containing nucleotide triphosphate hydrolases"/>
    <property type="match status" value="3"/>
</dbReference>
<keyword evidence="6 13" id="KW-0228">DNA excision</keyword>
<comment type="domain">
    <text evidence="13">The beta-hairpin motif is involved in DNA binding.</text>
</comment>
<dbReference type="GO" id="GO:0005524">
    <property type="term" value="F:ATP binding"/>
    <property type="evidence" value="ECO:0007669"/>
    <property type="project" value="UniProtKB-UniRule"/>
</dbReference>
<dbReference type="Proteomes" id="UP000005938">
    <property type="component" value="Unassembled WGS sequence"/>
</dbReference>
<dbReference type="CDD" id="cd18790">
    <property type="entry name" value="SF2_C_UvrB"/>
    <property type="match status" value="1"/>
</dbReference>
<organism evidence="19 20">
    <name type="scientific">Imtechella halotolerans K1</name>
    <dbReference type="NCBI Taxonomy" id="946077"/>
    <lineage>
        <taxon>Bacteria</taxon>
        <taxon>Pseudomonadati</taxon>
        <taxon>Bacteroidota</taxon>
        <taxon>Flavobacteriia</taxon>
        <taxon>Flavobacteriales</taxon>
        <taxon>Flavobacteriaceae</taxon>
        <taxon>Imtechella</taxon>
    </lineage>
</organism>
<keyword evidence="3 13" id="KW-0963">Cytoplasm</keyword>
<keyword evidence="7 13" id="KW-0067">ATP-binding</keyword>
<dbReference type="Pfam" id="PF17757">
    <property type="entry name" value="UvrB_inter"/>
    <property type="match status" value="1"/>
</dbReference>
<evidence type="ECO:0000256" key="8">
    <source>
        <dbReference type="ARBA" id="ARBA00022881"/>
    </source>
</evidence>
<evidence type="ECO:0000313" key="20">
    <source>
        <dbReference type="Proteomes" id="UP000005938"/>
    </source>
</evidence>
<dbReference type="EMBL" id="AJJU01000007">
    <property type="protein sequence ID" value="EID75111.1"/>
    <property type="molecule type" value="Genomic_DNA"/>
</dbReference>
<dbReference type="PROSITE" id="PS51192">
    <property type="entry name" value="HELICASE_ATP_BIND_1"/>
    <property type="match status" value="1"/>
</dbReference>
<dbReference type="GO" id="GO:0006289">
    <property type="term" value="P:nucleotide-excision repair"/>
    <property type="evidence" value="ECO:0007669"/>
    <property type="project" value="UniProtKB-UniRule"/>
</dbReference>
<reference evidence="19 20" key="1">
    <citation type="journal article" date="2012" name="J. Bacteriol.">
        <title>Genome Sequence of the Halotolerant Bacterium Imtechella halotolerans K1T.</title>
        <authorList>
            <person name="Kumar S."/>
            <person name="Vikram S."/>
            <person name="Subramanian S."/>
            <person name="Raghava G.P."/>
            <person name="Pinnaka A.K."/>
        </authorList>
    </citation>
    <scope>NUCLEOTIDE SEQUENCE [LARGE SCALE GENOMIC DNA]</scope>
    <source>
        <strain evidence="19 20">K1</strain>
    </source>
</reference>
<evidence type="ECO:0000256" key="12">
    <source>
        <dbReference type="ARBA" id="ARBA00029504"/>
    </source>
</evidence>
<feature type="short sequence motif" description="Beta-hairpin" evidence="13">
    <location>
        <begin position="90"/>
        <end position="113"/>
    </location>
</feature>
<evidence type="ECO:0000313" key="19">
    <source>
        <dbReference type="EMBL" id="EID75111.1"/>
    </source>
</evidence>
<evidence type="ECO:0000256" key="10">
    <source>
        <dbReference type="ARBA" id="ARBA00023236"/>
    </source>
</evidence>
<proteinExistence type="inferred from homology"/>
<keyword evidence="5 13" id="KW-0227">DNA damage</keyword>
<evidence type="ECO:0000256" key="14">
    <source>
        <dbReference type="RuleBase" id="RU003587"/>
    </source>
</evidence>
<dbReference type="Pfam" id="PF00271">
    <property type="entry name" value="Helicase_C"/>
    <property type="match status" value="1"/>
</dbReference>
<protein>
    <recommendedName>
        <fullName evidence="12 13">UvrABC system protein B</fullName>
        <shortName evidence="13">Protein UvrB</shortName>
    </recommendedName>
    <alternativeName>
        <fullName evidence="13">Excinuclease ABC subunit B</fullName>
    </alternativeName>
</protein>
<dbReference type="Pfam" id="PF04851">
    <property type="entry name" value="ResIII"/>
    <property type="match status" value="1"/>
</dbReference>
<keyword evidence="9 13" id="KW-0234">DNA repair</keyword>
<dbReference type="PANTHER" id="PTHR24029">
    <property type="entry name" value="UVRABC SYSTEM PROTEIN B"/>
    <property type="match status" value="1"/>
</dbReference>
<dbReference type="HAMAP" id="MF_00204">
    <property type="entry name" value="UvrB"/>
    <property type="match status" value="1"/>
</dbReference>
<comment type="similarity">
    <text evidence="2 13 14">Belongs to the UvrB family.</text>
</comment>
<dbReference type="GO" id="GO:0016887">
    <property type="term" value="F:ATP hydrolysis activity"/>
    <property type="evidence" value="ECO:0007669"/>
    <property type="project" value="InterPro"/>
</dbReference>
<dbReference type="InterPro" id="IPR004807">
    <property type="entry name" value="UvrB"/>
</dbReference>
<evidence type="ECO:0000256" key="4">
    <source>
        <dbReference type="ARBA" id="ARBA00022741"/>
    </source>
</evidence>
<evidence type="ECO:0000259" key="17">
    <source>
        <dbReference type="PROSITE" id="PS51192"/>
    </source>
</evidence>
<evidence type="ECO:0000256" key="11">
    <source>
        <dbReference type="ARBA" id="ARBA00026033"/>
    </source>
</evidence>
<sequence length="661" mass="75842">MRFTLESEFKPTGDQPEAIRQLVKGIRSGESDQTLLGVTGSGKTFTVANVVAEVQRPTLVLAHNKTLAAQLYAEFKAFFPNNAVEYFVSYYDYYQPEAYIPVTGTYIEKDLSINEEIEKLRLSTTSSLLSGRRDVLVVASVSCLYGIGNPIEFQKNVIAIERDQIISRTKFMKQLVQSLYARTTAEFTRGNFRVKGDVIDVFPGYADHAFRIHFFGDEIEEIEAFDPINNSIIEKYDKLTIYPANMFVTSPEVLQNAIWQIQQDLVKQVDFFKEIGKHLEAKRLEERTNFDLEMIRELGYCSGIENYSRYLDGREAGTRPFCLLDYFPDDYLMVIDESHVTVPQVHAMYGGDRSRKENLVEYGFRLPAAMDNRPLKFEEFEQLQNQVIYVSATPADYELQKCGGVYVEQVIRPTGLLDPIIEIRPSQNQIDDLVEEIQLRVELDQRVLVTTLTKRMAEELSKYLTRIAVRCRYIHSDVDTLERVEIMQDLRKGLFDVLIGVNLLREGLDLPEVSLVAILDADKEGFLRSARSLTQTVGRAARNLNGKAIMYADTITRSMKITIDETNYRREKQMRYNTEHNIVPKALNKKIDTVLGKSSSAEMKTSNEAHALEPEVLYLSKEDIEKKVREKRKEMEKAAKELDFLQAAKLRDEIKALKEKM</sequence>
<evidence type="ECO:0000259" key="16">
    <source>
        <dbReference type="PROSITE" id="PS50151"/>
    </source>
</evidence>
<dbReference type="InterPro" id="IPR027417">
    <property type="entry name" value="P-loop_NTPase"/>
</dbReference>
<comment type="function">
    <text evidence="13">The UvrABC repair system catalyzes the recognition and processing of DNA lesions. A damage recognition complex composed of 2 UvrA and 2 UvrB subunits scans DNA for abnormalities. Upon binding of the UvrA(2)B(2) complex to a putative damaged site, the DNA wraps around one UvrB monomer. DNA wrap is dependent on ATP binding by UvrB and probably causes local melting of the DNA helix, facilitating insertion of UvrB beta-hairpin between the DNA strands. Then UvrB probes one DNA strand for the presence of a lesion. If a lesion is found the UvrA subunits dissociate and the UvrB-DNA preincision complex is formed. This complex is subsequently bound by UvrC and the second UvrB is released. If no lesion is found, the DNA wraps around the other UvrB subunit that will check the other stand for damage.</text>
</comment>
<evidence type="ECO:0000256" key="9">
    <source>
        <dbReference type="ARBA" id="ARBA00023204"/>
    </source>
</evidence>
<dbReference type="InterPro" id="IPR014001">
    <property type="entry name" value="Helicase_ATP-bd"/>
</dbReference>
<dbReference type="Gene3D" id="4.10.860.10">
    <property type="entry name" value="UVR domain"/>
    <property type="match status" value="1"/>
</dbReference>
<evidence type="ECO:0000256" key="13">
    <source>
        <dbReference type="HAMAP-Rule" id="MF_00204"/>
    </source>
</evidence>
<evidence type="ECO:0000256" key="1">
    <source>
        <dbReference type="ARBA" id="ARBA00004496"/>
    </source>
</evidence>
<keyword evidence="15" id="KW-0175">Coiled coil</keyword>
<dbReference type="STRING" id="946077.W5A_07242"/>
<keyword evidence="10 13" id="KW-0742">SOS response</keyword>
<dbReference type="SMART" id="SM00490">
    <property type="entry name" value="HELICc"/>
    <property type="match status" value="1"/>
</dbReference>
<comment type="subcellular location">
    <subcellularLocation>
        <location evidence="1 13 14">Cytoplasm</location>
    </subcellularLocation>
</comment>
<evidence type="ECO:0000256" key="3">
    <source>
        <dbReference type="ARBA" id="ARBA00022490"/>
    </source>
</evidence>
<comment type="subunit">
    <text evidence="11 13 14">Forms a heterotetramer with UvrA during the search for lesions. Interacts with UvrC in an incision complex.</text>
</comment>
<dbReference type="NCBIfam" id="TIGR00631">
    <property type="entry name" value="uvrb"/>
    <property type="match status" value="1"/>
</dbReference>
<evidence type="ECO:0000256" key="2">
    <source>
        <dbReference type="ARBA" id="ARBA00008533"/>
    </source>
</evidence>
<dbReference type="OrthoDB" id="9806651at2"/>
<evidence type="ECO:0000256" key="15">
    <source>
        <dbReference type="SAM" id="Coils"/>
    </source>
</evidence>
<dbReference type="PANTHER" id="PTHR24029:SF0">
    <property type="entry name" value="UVRABC SYSTEM PROTEIN B"/>
    <property type="match status" value="1"/>
</dbReference>
<feature type="binding site" evidence="13">
    <location>
        <begin position="37"/>
        <end position="44"/>
    </location>
    <ligand>
        <name>ATP</name>
        <dbReference type="ChEBI" id="CHEBI:30616"/>
    </ligand>
</feature>
<dbReference type="GO" id="GO:0003677">
    <property type="term" value="F:DNA binding"/>
    <property type="evidence" value="ECO:0007669"/>
    <property type="project" value="UniProtKB-UniRule"/>
</dbReference>
<dbReference type="RefSeq" id="WP_008238941.1">
    <property type="nucleotide sequence ID" value="NZ_AJJU01000007.1"/>
</dbReference>
<keyword evidence="8 13" id="KW-0267">Excision nuclease</keyword>
<dbReference type="PROSITE" id="PS50151">
    <property type="entry name" value="UVR"/>
    <property type="match status" value="1"/>
</dbReference>
<dbReference type="SUPFAM" id="SSF52540">
    <property type="entry name" value="P-loop containing nucleoside triphosphate hydrolases"/>
    <property type="match status" value="2"/>
</dbReference>
<dbReference type="eggNOG" id="COG0556">
    <property type="taxonomic scope" value="Bacteria"/>
</dbReference>
<dbReference type="GO" id="GO:0009380">
    <property type="term" value="C:excinuclease repair complex"/>
    <property type="evidence" value="ECO:0007669"/>
    <property type="project" value="InterPro"/>
</dbReference>
<dbReference type="PATRIC" id="fig|946077.3.peg.1464"/>
<dbReference type="InterPro" id="IPR006935">
    <property type="entry name" value="Helicase/UvrB_N"/>
</dbReference>
<dbReference type="InterPro" id="IPR024759">
    <property type="entry name" value="UvrB_YAD/RRR_dom"/>
</dbReference>
<feature type="domain" description="Helicase ATP-binding" evidence="17">
    <location>
        <begin position="24"/>
        <end position="175"/>
    </location>
</feature>
<dbReference type="PROSITE" id="PS51194">
    <property type="entry name" value="HELICASE_CTER"/>
    <property type="match status" value="1"/>
</dbReference>
<keyword evidence="20" id="KW-1185">Reference proteome</keyword>
<dbReference type="GO" id="GO:0009381">
    <property type="term" value="F:excinuclease ABC activity"/>
    <property type="evidence" value="ECO:0007669"/>
    <property type="project" value="UniProtKB-UniRule"/>
</dbReference>
<dbReference type="Pfam" id="PF02151">
    <property type="entry name" value="UVR"/>
    <property type="match status" value="1"/>
</dbReference>
<dbReference type="GO" id="GO:0009432">
    <property type="term" value="P:SOS response"/>
    <property type="evidence" value="ECO:0007669"/>
    <property type="project" value="UniProtKB-UniRule"/>
</dbReference>
<gene>
    <name evidence="13" type="primary">uvrB</name>
    <name evidence="19" type="ORF">W5A_07242</name>
</gene>
<dbReference type="SUPFAM" id="SSF46600">
    <property type="entry name" value="C-terminal UvrC-binding domain of UvrB"/>
    <property type="match status" value="1"/>
</dbReference>
<dbReference type="Pfam" id="PF12344">
    <property type="entry name" value="UvrB"/>
    <property type="match status" value="1"/>
</dbReference>
<evidence type="ECO:0000256" key="6">
    <source>
        <dbReference type="ARBA" id="ARBA00022769"/>
    </source>
</evidence>
<feature type="coiled-coil region" evidence="15">
    <location>
        <begin position="621"/>
        <end position="648"/>
    </location>
</feature>
<accession>I0WFE5</accession>
<comment type="caution">
    <text evidence="19">The sequence shown here is derived from an EMBL/GenBank/DDBJ whole genome shotgun (WGS) entry which is preliminary data.</text>
</comment>
<dbReference type="InterPro" id="IPR001650">
    <property type="entry name" value="Helicase_C-like"/>
</dbReference>
<dbReference type="AlphaFoldDB" id="I0WFE5"/>
<evidence type="ECO:0000256" key="7">
    <source>
        <dbReference type="ARBA" id="ARBA00022840"/>
    </source>
</evidence>
<evidence type="ECO:0000256" key="5">
    <source>
        <dbReference type="ARBA" id="ARBA00022763"/>
    </source>
</evidence>
<dbReference type="CDD" id="cd17916">
    <property type="entry name" value="DEXHc_UvrB"/>
    <property type="match status" value="1"/>
</dbReference>
<name>I0WFE5_9FLAO</name>
<dbReference type="NCBIfam" id="NF003673">
    <property type="entry name" value="PRK05298.1"/>
    <property type="match status" value="1"/>
</dbReference>
<evidence type="ECO:0000259" key="18">
    <source>
        <dbReference type="PROSITE" id="PS51194"/>
    </source>
</evidence>
<feature type="domain" description="UVR" evidence="16">
    <location>
        <begin position="625"/>
        <end position="660"/>
    </location>
</feature>
<dbReference type="SMART" id="SM00487">
    <property type="entry name" value="DEXDc"/>
    <property type="match status" value="1"/>
</dbReference>
<feature type="domain" description="Helicase C-terminal" evidence="18">
    <location>
        <begin position="429"/>
        <end position="591"/>
    </location>
</feature>
<dbReference type="InterPro" id="IPR001943">
    <property type="entry name" value="UVR_dom"/>
</dbReference>
<keyword evidence="4 13" id="KW-0547">Nucleotide-binding</keyword>
<dbReference type="InterPro" id="IPR036876">
    <property type="entry name" value="UVR_dom_sf"/>
</dbReference>